<proteinExistence type="predicted"/>
<accession>A0A059F780</accession>
<reference evidence="2 3" key="1">
    <citation type="journal article" date="2014" name="Antonie Van Leeuwenhoek">
        <title>Hyphomonas beringensis sp. nov. and Hyphomonas chukchiensis sp. nov., isolated from surface seawater of the Bering Sea and Chukchi Sea.</title>
        <authorList>
            <person name="Li C."/>
            <person name="Lai Q."/>
            <person name="Li G."/>
            <person name="Dong C."/>
            <person name="Wang J."/>
            <person name="Liao Y."/>
            <person name="Shao Z."/>
        </authorList>
    </citation>
    <scope>NUCLEOTIDE SEQUENCE [LARGE SCALE GENOMIC DNA]</scope>
    <source>
        <strain evidence="2 3">VP2</strain>
    </source>
</reference>
<feature type="region of interest" description="Disordered" evidence="1">
    <location>
        <begin position="36"/>
        <end position="73"/>
    </location>
</feature>
<gene>
    <name evidence="2" type="ORF">HJA_16121</name>
</gene>
<dbReference type="Pfam" id="PF10116">
    <property type="entry name" value="Host_attach"/>
    <property type="match status" value="1"/>
</dbReference>
<sequence>MHLRNGDWVVVCDAGKYVVYENQGDTDRLDLRVMSFDENTNPPTHQQGSDRPGRFPGPAGQNASVGNTDWHEQEETRFVSALARQMDGWATAETSRRFVLVADPKSMGILRQSLNDHTLSRIDHTVTGDHAHRPVKAIEALINGA</sequence>
<dbReference type="Proteomes" id="UP000024816">
    <property type="component" value="Unassembled WGS sequence"/>
</dbReference>
<evidence type="ECO:0000256" key="1">
    <source>
        <dbReference type="SAM" id="MobiDB-lite"/>
    </source>
</evidence>
<organism evidence="2 3">
    <name type="scientific">Hyphomonas jannaschiana VP2</name>
    <dbReference type="NCBI Taxonomy" id="1280952"/>
    <lineage>
        <taxon>Bacteria</taxon>
        <taxon>Pseudomonadati</taxon>
        <taxon>Pseudomonadota</taxon>
        <taxon>Alphaproteobacteria</taxon>
        <taxon>Hyphomonadales</taxon>
        <taxon>Hyphomonadaceae</taxon>
        <taxon>Hyphomonas</taxon>
    </lineage>
</organism>
<protein>
    <submittedName>
        <fullName evidence="2">Host attachment protein</fullName>
    </submittedName>
</protein>
<evidence type="ECO:0000313" key="2">
    <source>
        <dbReference type="EMBL" id="KCZ83966.1"/>
    </source>
</evidence>
<dbReference type="RefSeq" id="WP_051597799.1">
    <property type="nucleotide sequence ID" value="NZ_ARYJ01000015.1"/>
</dbReference>
<keyword evidence="3" id="KW-1185">Reference proteome</keyword>
<dbReference type="InterPro" id="IPR019291">
    <property type="entry name" value="Host_attachment_protein"/>
</dbReference>
<name>A0A059F780_9PROT</name>
<dbReference type="AlphaFoldDB" id="A0A059F780"/>
<evidence type="ECO:0000313" key="3">
    <source>
        <dbReference type="Proteomes" id="UP000024816"/>
    </source>
</evidence>
<comment type="caution">
    <text evidence="2">The sequence shown here is derived from an EMBL/GenBank/DDBJ whole genome shotgun (WGS) entry which is preliminary data.</text>
</comment>
<dbReference type="PATRIC" id="fig|1280952.3.peg.3228"/>
<feature type="compositionally biased region" description="Polar residues" evidence="1">
    <location>
        <begin position="37"/>
        <end position="49"/>
    </location>
</feature>
<dbReference type="STRING" id="1280952.HJA_16121"/>
<dbReference type="EMBL" id="ARYJ01000015">
    <property type="protein sequence ID" value="KCZ83966.1"/>
    <property type="molecule type" value="Genomic_DNA"/>
</dbReference>
<dbReference type="OrthoDB" id="9812459at2"/>
<dbReference type="eggNOG" id="COG5622">
    <property type="taxonomic scope" value="Bacteria"/>
</dbReference>